<dbReference type="Proteomes" id="UP001062846">
    <property type="component" value="Chromosome 3"/>
</dbReference>
<evidence type="ECO:0000313" key="2">
    <source>
        <dbReference type="Proteomes" id="UP001062846"/>
    </source>
</evidence>
<name>A0ACC0PC73_RHOML</name>
<organism evidence="1 2">
    <name type="scientific">Rhododendron molle</name>
    <name type="common">Chinese azalea</name>
    <name type="synonym">Azalea mollis</name>
    <dbReference type="NCBI Taxonomy" id="49168"/>
    <lineage>
        <taxon>Eukaryota</taxon>
        <taxon>Viridiplantae</taxon>
        <taxon>Streptophyta</taxon>
        <taxon>Embryophyta</taxon>
        <taxon>Tracheophyta</taxon>
        <taxon>Spermatophyta</taxon>
        <taxon>Magnoliopsida</taxon>
        <taxon>eudicotyledons</taxon>
        <taxon>Gunneridae</taxon>
        <taxon>Pentapetalae</taxon>
        <taxon>asterids</taxon>
        <taxon>Ericales</taxon>
        <taxon>Ericaceae</taxon>
        <taxon>Ericoideae</taxon>
        <taxon>Rhodoreae</taxon>
        <taxon>Rhododendron</taxon>
    </lineage>
</organism>
<keyword evidence="2" id="KW-1185">Reference proteome</keyword>
<protein>
    <submittedName>
        <fullName evidence="1">Uncharacterized protein</fullName>
    </submittedName>
</protein>
<accession>A0ACC0PC73</accession>
<proteinExistence type="predicted"/>
<gene>
    <name evidence="1" type="ORF">RHMOL_Rhmol03G0062300</name>
</gene>
<evidence type="ECO:0000313" key="1">
    <source>
        <dbReference type="EMBL" id="KAI8562784.1"/>
    </source>
</evidence>
<dbReference type="EMBL" id="CM046390">
    <property type="protein sequence ID" value="KAI8562784.1"/>
    <property type="molecule type" value="Genomic_DNA"/>
</dbReference>
<reference evidence="1" key="1">
    <citation type="submission" date="2022-02" db="EMBL/GenBank/DDBJ databases">
        <title>Plant Genome Project.</title>
        <authorList>
            <person name="Zhang R.-G."/>
        </authorList>
    </citation>
    <scope>NUCLEOTIDE SEQUENCE</scope>
    <source>
        <strain evidence="1">AT1</strain>
    </source>
</reference>
<comment type="caution">
    <text evidence="1">The sequence shown here is derived from an EMBL/GenBank/DDBJ whole genome shotgun (WGS) entry which is preliminary data.</text>
</comment>
<sequence>MHLCYSPVCGSHKLINQSIHLSLSLSGKSQPSRPAMASTFSTVGAANRTPVSSFEYEYTPLQHAKKLGAQKNARKWICIATLIFLIIIVIIVVGTIQPWQTNKGA</sequence>